<dbReference type="RefSeq" id="WP_183087115.1">
    <property type="nucleotide sequence ID" value="NZ_JACJUD010000001.1"/>
</dbReference>
<reference evidence="2 3" key="1">
    <citation type="submission" date="2020-08" db="EMBL/GenBank/DDBJ databases">
        <authorList>
            <person name="Kim C.M."/>
        </authorList>
    </citation>
    <scope>NUCLEOTIDE SEQUENCE [LARGE SCALE GENOMIC DNA]</scope>
    <source>
        <strain evidence="2 3">UL070</strain>
    </source>
</reference>
<dbReference type="Gene3D" id="3.40.50.720">
    <property type="entry name" value="NAD(P)-binding Rossmann-like Domain"/>
    <property type="match status" value="1"/>
</dbReference>
<accession>A0A7W4QCK5</accession>
<evidence type="ECO:0000313" key="2">
    <source>
        <dbReference type="EMBL" id="MBB2493533.1"/>
    </source>
</evidence>
<dbReference type="InterPro" id="IPR001509">
    <property type="entry name" value="Epimerase_deHydtase"/>
</dbReference>
<feature type="domain" description="NAD-dependent epimerase/dehydratase" evidence="1">
    <location>
        <begin position="21"/>
        <end position="202"/>
    </location>
</feature>
<evidence type="ECO:0000313" key="3">
    <source>
        <dbReference type="Proteomes" id="UP000542720"/>
    </source>
</evidence>
<organism evidence="2 3">
    <name type="scientific">Aquipseudomonas ullengensis</name>
    <dbReference type="NCBI Taxonomy" id="2759166"/>
    <lineage>
        <taxon>Bacteria</taxon>
        <taxon>Pseudomonadati</taxon>
        <taxon>Pseudomonadota</taxon>
        <taxon>Gammaproteobacteria</taxon>
        <taxon>Pseudomonadales</taxon>
        <taxon>Pseudomonadaceae</taxon>
        <taxon>Aquipseudomonas</taxon>
    </lineage>
</organism>
<keyword evidence="3" id="KW-1185">Reference proteome</keyword>
<protein>
    <submittedName>
        <fullName evidence="2">NAD(P)-dependent oxidoreductase</fullName>
    </submittedName>
</protein>
<dbReference type="SUPFAM" id="SSF51735">
    <property type="entry name" value="NAD(P)-binding Rossmann-fold domains"/>
    <property type="match status" value="1"/>
</dbReference>
<name>A0A7W4QCK5_9GAMM</name>
<dbReference type="Pfam" id="PF01370">
    <property type="entry name" value="Epimerase"/>
    <property type="match status" value="1"/>
</dbReference>
<comment type="caution">
    <text evidence="2">The sequence shown here is derived from an EMBL/GenBank/DDBJ whole genome shotgun (WGS) entry which is preliminary data.</text>
</comment>
<sequence length="276" mass="30496">MTVAVVGASSFIGRALQARADTASWRFLDWRTALAEDAWLDGVDCLINCAFDPVLKREPYSVARDIDLQLAERLRDYPQINYLMLSSRMVYGPAAADGRLHEALSPQPINLYGAAKWQSEQALRGLLGPRLTVLRLSNVCGYELGGGRQSFFAMASRSLSEQGRIVLDMSPFIERDFLPVESLAAWLPRIAAAPRPGLFNLGAGQGTATGRIAQWLIQGYGEGELLVSNLREHDPFWLDLSATAQAYDIHGIEAAQLRDYCLALGQRLRLEKDASR</sequence>
<dbReference type="AlphaFoldDB" id="A0A7W4QCK5"/>
<dbReference type="Proteomes" id="UP000542720">
    <property type="component" value="Unassembled WGS sequence"/>
</dbReference>
<gene>
    <name evidence="2" type="ORF">H3H51_00800</name>
</gene>
<evidence type="ECO:0000259" key="1">
    <source>
        <dbReference type="Pfam" id="PF01370"/>
    </source>
</evidence>
<dbReference type="InterPro" id="IPR036291">
    <property type="entry name" value="NAD(P)-bd_dom_sf"/>
</dbReference>
<dbReference type="EMBL" id="JACJUD010000001">
    <property type="protein sequence ID" value="MBB2493533.1"/>
    <property type="molecule type" value="Genomic_DNA"/>
</dbReference>
<proteinExistence type="predicted"/>